<evidence type="ECO:0000313" key="5">
    <source>
        <dbReference type="EMBL" id="KAF4661599.1"/>
    </source>
</evidence>
<dbReference type="OrthoDB" id="418675at2759"/>
<accession>A0A7J6LQN2</accession>
<feature type="compositionally biased region" description="Acidic residues" evidence="3">
    <location>
        <begin position="778"/>
        <end position="787"/>
    </location>
</feature>
<dbReference type="InterPro" id="IPR011992">
    <property type="entry name" value="EF-hand-dom_pair"/>
</dbReference>
<feature type="compositionally biased region" description="Basic residues" evidence="3">
    <location>
        <begin position="805"/>
        <end position="823"/>
    </location>
</feature>
<dbReference type="InterPro" id="IPR001841">
    <property type="entry name" value="Znf_RING"/>
</dbReference>
<dbReference type="AlphaFoldDB" id="A0A7J6LQN2"/>
<keyword evidence="6" id="KW-1185">Reference proteome</keyword>
<comment type="caution">
    <text evidence="5">The sequence shown here is derived from an EMBL/GenBank/DDBJ whole genome shotgun (WGS) entry which is preliminary data.</text>
</comment>
<dbReference type="CDD" id="cd16448">
    <property type="entry name" value="RING-H2"/>
    <property type="match status" value="1"/>
</dbReference>
<evidence type="ECO:0000256" key="3">
    <source>
        <dbReference type="SAM" id="MobiDB-lite"/>
    </source>
</evidence>
<proteinExistence type="predicted"/>
<dbReference type="SMART" id="SM00054">
    <property type="entry name" value="EFh"/>
    <property type="match status" value="3"/>
</dbReference>
<organism evidence="5 6">
    <name type="scientific">Perkinsus chesapeaki</name>
    <name type="common">Clam parasite</name>
    <name type="synonym">Perkinsus andrewsi</name>
    <dbReference type="NCBI Taxonomy" id="330153"/>
    <lineage>
        <taxon>Eukaryota</taxon>
        <taxon>Sar</taxon>
        <taxon>Alveolata</taxon>
        <taxon>Perkinsozoa</taxon>
        <taxon>Perkinsea</taxon>
        <taxon>Perkinsida</taxon>
        <taxon>Perkinsidae</taxon>
        <taxon>Perkinsus</taxon>
    </lineage>
</organism>
<sequence length="823" mass="92351">MGVGALRGVRNRSQGPNRVHRKTSLDTQVSRPQLSTVSMKATNPKWPEEDLFLFNEPEDPIGAPDQGIFYSRRRQFVGMWRLAENVLSLSWDTGEPPDIVRAVETEKEWRNDQTGLVLSVISLEVLPQWLAPTVLSRRYESLSIAERFNECSVCYFELFRLPVGILRLQSRRACPHYFHTECIKRLVAKNASDARAAGYPSAQECPICGARFSEIKTLPDVFKDPRAWFQLCDIDSGGTLDQEEVLGALGAVLPVARDKLAVAIEDNWEVWDPDNDGVITLTEFVEPRRGLRQYLLRNFNNIKSDSVNLRPSDIPDLDSHPMAWFDFWDGNRNGSLERSEVVRAIIKTFCLNPGGEPSFARAFDIRELAMDIWDSLGYHEFGELTFEEFNAPFGVGDQIYHNFIHGMHVTFKEKLIQLSRKSETDDVFQELDSTFLEIVICDSLLRVVAEGEGVIISSEILDDILNGIIADRLLDMALAASHRSVILGRADPSELSTLRRNIGTVAGRAFASEIVQRLTGPAQPHLHVLLGDDEMGTTYYVIMNDETTARKSKDKNEDKRFVLISTVNSTSGCQNFIAKVQISDKTCFQDLTSTISKEDSAGSVIVKTLSNKDPIVKKLNGLCTKGKLHHVDVDSDGGKAAPNTRYYGFTEDDINVDVVTNENGELQSSNVEGWPYGSFARTMYGKAMQVVLESDGRTRRLILEPVNVGLFDGWKATFPQARESILDGEALTKDQIAALFKAEREPSRTKRITRSLRRFLPISPGIEKDELGSKLLNDDADMSEDDEMVHGGGTEQPGKQLSRFGRLKRLIRRPSRPAKTRRS</sequence>
<dbReference type="SUPFAM" id="SSF57850">
    <property type="entry name" value="RING/U-box"/>
    <property type="match status" value="1"/>
</dbReference>
<dbReference type="Gene3D" id="3.30.40.10">
    <property type="entry name" value="Zinc/RING finger domain, C3HC4 (zinc finger)"/>
    <property type="match status" value="1"/>
</dbReference>
<dbReference type="SUPFAM" id="SSF47473">
    <property type="entry name" value="EF-hand"/>
    <property type="match status" value="1"/>
</dbReference>
<feature type="domain" description="RING-type" evidence="4">
    <location>
        <begin position="151"/>
        <end position="208"/>
    </location>
</feature>
<dbReference type="InterPro" id="IPR002048">
    <property type="entry name" value="EF_hand_dom"/>
</dbReference>
<evidence type="ECO:0000313" key="6">
    <source>
        <dbReference type="Proteomes" id="UP000591131"/>
    </source>
</evidence>
<keyword evidence="2" id="KW-0479">Metal-binding</keyword>
<gene>
    <name evidence="5" type="ORF">FOL47_006617</name>
</gene>
<dbReference type="EMBL" id="JAAPAO010000372">
    <property type="protein sequence ID" value="KAF4661599.1"/>
    <property type="molecule type" value="Genomic_DNA"/>
</dbReference>
<name>A0A7J6LQN2_PERCH</name>
<dbReference type="Proteomes" id="UP000591131">
    <property type="component" value="Unassembled WGS sequence"/>
</dbReference>
<evidence type="ECO:0000259" key="4">
    <source>
        <dbReference type="PROSITE" id="PS50089"/>
    </source>
</evidence>
<feature type="region of interest" description="Disordered" evidence="3">
    <location>
        <begin position="771"/>
        <end position="823"/>
    </location>
</feature>
<feature type="region of interest" description="Disordered" evidence="3">
    <location>
        <begin position="1"/>
        <end position="40"/>
    </location>
</feature>
<protein>
    <recommendedName>
        <fullName evidence="4">RING-type domain-containing protein</fullName>
    </recommendedName>
</protein>
<dbReference type="InterPro" id="IPR013083">
    <property type="entry name" value="Znf_RING/FYVE/PHD"/>
</dbReference>
<dbReference type="PROSITE" id="PS50089">
    <property type="entry name" value="ZF_RING_2"/>
    <property type="match status" value="1"/>
</dbReference>
<evidence type="ECO:0000256" key="2">
    <source>
        <dbReference type="PROSITE-ProRule" id="PRU00175"/>
    </source>
</evidence>
<dbReference type="GO" id="GO:0008270">
    <property type="term" value="F:zinc ion binding"/>
    <property type="evidence" value="ECO:0007669"/>
    <property type="project" value="UniProtKB-KW"/>
</dbReference>
<dbReference type="GO" id="GO:0005509">
    <property type="term" value="F:calcium ion binding"/>
    <property type="evidence" value="ECO:0007669"/>
    <property type="project" value="InterPro"/>
</dbReference>
<evidence type="ECO:0000256" key="1">
    <source>
        <dbReference type="ARBA" id="ARBA00022837"/>
    </source>
</evidence>
<keyword evidence="1" id="KW-0106">Calcium</keyword>
<keyword evidence="2" id="KW-0863">Zinc-finger</keyword>
<dbReference type="PROSITE" id="PS00018">
    <property type="entry name" value="EF_HAND_1"/>
    <property type="match status" value="3"/>
</dbReference>
<reference evidence="5 6" key="1">
    <citation type="submission" date="2020-04" db="EMBL/GenBank/DDBJ databases">
        <title>Perkinsus chesapeaki whole genome sequence.</title>
        <authorList>
            <person name="Bogema D.R."/>
        </authorList>
    </citation>
    <scope>NUCLEOTIDE SEQUENCE [LARGE SCALE GENOMIC DNA]</scope>
    <source>
        <strain evidence="5">ATCC PRA-425</strain>
    </source>
</reference>
<dbReference type="Gene3D" id="1.10.238.10">
    <property type="entry name" value="EF-hand"/>
    <property type="match status" value="1"/>
</dbReference>
<dbReference type="InterPro" id="IPR018247">
    <property type="entry name" value="EF_Hand_1_Ca_BS"/>
</dbReference>
<feature type="compositionally biased region" description="Polar residues" evidence="3">
    <location>
        <begin position="25"/>
        <end position="40"/>
    </location>
</feature>
<keyword evidence="2" id="KW-0862">Zinc</keyword>